<feature type="transmembrane region" description="Helical" evidence="1">
    <location>
        <begin position="228"/>
        <end position="252"/>
    </location>
</feature>
<keyword evidence="1" id="KW-1133">Transmembrane helix</keyword>
<reference evidence="4" key="1">
    <citation type="journal article" date="2019" name="Int. J. Syst. Evol. Microbiol.">
        <title>The Global Catalogue of Microorganisms (GCM) 10K type strain sequencing project: providing services to taxonomists for standard genome sequencing and annotation.</title>
        <authorList>
            <consortium name="The Broad Institute Genomics Platform"/>
            <consortium name="The Broad Institute Genome Sequencing Center for Infectious Disease"/>
            <person name="Wu L."/>
            <person name="Ma J."/>
        </authorList>
    </citation>
    <scope>NUCLEOTIDE SEQUENCE [LARGE SCALE GENOMIC DNA]</scope>
    <source>
        <strain evidence="4">KCTC 52141</strain>
    </source>
</reference>
<evidence type="ECO:0000256" key="2">
    <source>
        <dbReference type="SAM" id="SignalP"/>
    </source>
</evidence>
<dbReference type="InterPro" id="IPR018247">
    <property type="entry name" value="EF_Hand_1_Ca_BS"/>
</dbReference>
<keyword evidence="1" id="KW-0472">Membrane</keyword>
<feature type="transmembrane region" description="Helical" evidence="1">
    <location>
        <begin position="315"/>
        <end position="340"/>
    </location>
</feature>
<gene>
    <name evidence="3" type="ORF">ACFOEB_10075</name>
</gene>
<feature type="transmembrane region" description="Helical" evidence="1">
    <location>
        <begin position="185"/>
        <end position="208"/>
    </location>
</feature>
<sequence length="373" mass="41331">MRIVLTLFLLLLGSQVVAHQLSTGYLTLQPTSEHSGAYQGQLQWRLFDLERELGLDTNRDGKLTWAEVQAARGAIAPLVSQAFNIRANSDACDVDVGPKWQIDKHYNEAYLWLPLQVQCESAEPLQITYQGFFDIDPEHKLLVNMVSPEQTGAVSRVLSERSPTAQIALTDGQWPGFVEYVYQGIIHILIGLDHILFLLCLLLGCVLIRRHDHGRAPYWEGQHSKRAILWQTLGIVTAFTLAHSITLTATALDLISLPSRWVEVSIAATVILAALNNVIPVVLRLGWVTFGFGLLHGMGFAGVLGELGLPPNGRLLAVLGFNLGVELGQLAIIVVVLPLLMWVRNSRWYWRFAMPAGSLVIALVGANWLIERL</sequence>
<keyword evidence="1" id="KW-0812">Transmembrane</keyword>
<feature type="transmembrane region" description="Helical" evidence="1">
    <location>
        <begin position="352"/>
        <end position="370"/>
    </location>
</feature>
<feature type="transmembrane region" description="Helical" evidence="1">
    <location>
        <begin position="290"/>
        <end position="309"/>
    </location>
</feature>
<feature type="signal peptide" evidence="2">
    <location>
        <begin position="1"/>
        <end position="18"/>
    </location>
</feature>
<dbReference type="Pfam" id="PF13795">
    <property type="entry name" value="HupE_UreJ_2"/>
    <property type="match status" value="1"/>
</dbReference>
<dbReference type="RefSeq" id="WP_382416307.1">
    <property type="nucleotide sequence ID" value="NZ_AP031500.1"/>
</dbReference>
<evidence type="ECO:0000313" key="3">
    <source>
        <dbReference type="EMBL" id="MFC3155545.1"/>
    </source>
</evidence>
<keyword evidence="2" id="KW-0732">Signal</keyword>
<accession>A0ABV7HSL1</accession>
<organism evidence="3 4">
    <name type="scientific">Gilvimarinus japonicus</name>
    <dbReference type="NCBI Taxonomy" id="1796469"/>
    <lineage>
        <taxon>Bacteria</taxon>
        <taxon>Pseudomonadati</taxon>
        <taxon>Pseudomonadota</taxon>
        <taxon>Gammaproteobacteria</taxon>
        <taxon>Cellvibrionales</taxon>
        <taxon>Cellvibrionaceae</taxon>
        <taxon>Gilvimarinus</taxon>
    </lineage>
</organism>
<keyword evidence="4" id="KW-1185">Reference proteome</keyword>
<protein>
    <submittedName>
        <fullName evidence="3">HupE/UreJ family protein</fullName>
    </submittedName>
</protein>
<evidence type="ECO:0000313" key="4">
    <source>
        <dbReference type="Proteomes" id="UP001595548"/>
    </source>
</evidence>
<proteinExistence type="predicted"/>
<dbReference type="Proteomes" id="UP001595548">
    <property type="component" value="Unassembled WGS sequence"/>
</dbReference>
<dbReference type="PROSITE" id="PS00018">
    <property type="entry name" value="EF_HAND_1"/>
    <property type="match status" value="1"/>
</dbReference>
<name>A0ABV7HSL1_9GAMM</name>
<dbReference type="InterPro" id="IPR032809">
    <property type="entry name" value="Put_HupE_UreJ"/>
</dbReference>
<evidence type="ECO:0000256" key="1">
    <source>
        <dbReference type="SAM" id="Phobius"/>
    </source>
</evidence>
<dbReference type="EMBL" id="JBHRTL010000006">
    <property type="protein sequence ID" value="MFC3155545.1"/>
    <property type="molecule type" value="Genomic_DNA"/>
</dbReference>
<feature type="chain" id="PRO_5047145396" evidence="2">
    <location>
        <begin position="19"/>
        <end position="373"/>
    </location>
</feature>
<feature type="transmembrane region" description="Helical" evidence="1">
    <location>
        <begin position="264"/>
        <end position="283"/>
    </location>
</feature>
<comment type="caution">
    <text evidence="3">The sequence shown here is derived from an EMBL/GenBank/DDBJ whole genome shotgun (WGS) entry which is preliminary data.</text>
</comment>